<dbReference type="EMBL" id="CP046640">
    <property type="protein sequence ID" value="QTL98774.1"/>
    <property type="molecule type" value="Genomic_DNA"/>
</dbReference>
<feature type="domain" description="Tripartite ATP-independent periplasmic transporters DctQ component" evidence="10">
    <location>
        <begin position="33"/>
        <end position="156"/>
    </location>
</feature>
<dbReference type="AlphaFoldDB" id="A0A8A7KL10"/>
<evidence type="ECO:0000256" key="7">
    <source>
        <dbReference type="ARBA" id="ARBA00023136"/>
    </source>
</evidence>
<dbReference type="RefSeq" id="WP_230867170.1">
    <property type="nucleotide sequence ID" value="NZ_CP046640.1"/>
</dbReference>
<evidence type="ECO:0000256" key="2">
    <source>
        <dbReference type="ARBA" id="ARBA00022448"/>
    </source>
</evidence>
<dbReference type="PANTHER" id="PTHR35011">
    <property type="entry name" value="2,3-DIKETO-L-GULONATE TRAP TRANSPORTER SMALL PERMEASE PROTEIN YIAM"/>
    <property type="match status" value="1"/>
</dbReference>
<evidence type="ECO:0000259" key="10">
    <source>
        <dbReference type="Pfam" id="PF04290"/>
    </source>
</evidence>
<keyword evidence="7 9" id="KW-0472">Membrane</keyword>
<evidence type="ECO:0000256" key="9">
    <source>
        <dbReference type="SAM" id="Phobius"/>
    </source>
</evidence>
<reference evidence="11" key="1">
    <citation type="submission" date="2019-12" db="EMBL/GenBank/DDBJ databases">
        <authorList>
            <person name="zhang j."/>
            <person name="sun C.M."/>
        </authorList>
    </citation>
    <scope>NUCLEOTIDE SEQUENCE</scope>
    <source>
        <strain evidence="11">NS-1</strain>
    </source>
</reference>
<feature type="transmembrane region" description="Helical" evidence="9">
    <location>
        <begin position="132"/>
        <end position="151"/>
    </location>
</feature>
<dbReference type="KEGG" id="ifn:GM661_12760"/>
<evidence type="ECO:0000256" key="8">
    <source>
        <dbReference type="ARBA" id="ARBA00038436"/>
    </source>
</evidence>
<proteinExistence type="inferred from homology"/>
<dbReference type="Pfam" id="PF04290">
    <property type="entry name" value="DctQ"/>
    <property type="match status" value="1"/>
</dbReference>
<evidence type="ECO:0000256" key="5">
    <source>
        <dbReference type="ARBA" id="ARBA00022692"/>
    </source>
</evidence>
<dbReference type="InterPro" id="IPR055348">
    <property type="entry name" value="DctQ"/>
</dbReference>
<evidence type="ECO:0000256" key="4">
    <source>
        <dbReference type="ARBA" id="ARBA00022519"/>
    </source>
</evidence>
<keyword evidence="12" id="KW-1185">Reference proteome</keyword>
<dbReference type="GO" id="GO:0022857">
    <property type="term" value="F:transmembrane transporter activity"/>
    <property type="evidence" value="ECO:0007669"/>
    <property type="project" value="TreeGrafter"/>
</dbReference>
<dbReference type="InterPro" id="IPR007387">
    <property type="entry name" value="TRAP_DctQ"/>
</dbReference>
<evidence type="ECO:0000313" key="12">
    <source>
        <dbReference type="Proteomes" id="UP000665020"/>
    </source>
</evidence>
<gene>
    <name evidence="11" type="ORF">GM661_12760</name>
</gene>
<evidence type="ECO:0000256" key="3">
    <source>
        <dbReference type="ARBA" id="ARBA00022475"/>
    </source>
</evidence>
<keyword evidence="4" id="KW-0997">Cell inner membrane</keyword>
<feature type="transmembrane region" description="Helical" evidence="9">
    <location>
        <begin position="52"/>
        <end position="69"/>
    </location>
</feature>
<feature type="transmembrane region" description="Helical" evidence="9">
    <location>
        <begin position="14"/>
        <end position="37"/>
    </location>
</feature>
<keyword evidence="5 9" id="KW-0812">Transmembrane</keyword>
<comment type="subcellular location">
    <subcellularLocation>
        <location evidence="1">Cell inner membrane</location>
        <topology evidence="1">Multi-pass membrane protein</topology>
    </subcellularLocation>
</comment>
<keyword evidence="6 9" id="KW-1133">Transmembrane helix</keyword>
<evidence type="ECO:0000313" key="11">
    <source>
        <dbReference type="EMBL" id="QTL98774.1"/>
    </source>
</evidence>
<dbReference type="PANTHER" id="PTHR35011:SF2">
    <property type="entry name" value="2,3-DIKETO-L-GULONATE TRAP TRANSPORTER SMALL PERMEASE PROTEIN YIAM"/>
    <property type="match status" value="1"/>
</dbReference>
<name>A0A8A7KL10_9FIRM</name>
<protein>
    <submittedName>
        <fullName evidence="11">TRAP transporter small permease subunit</fullName>
    </submittedName>
</protein>
<evidence type="ECO:0000256" key="1">
    <source>
        <dbReference type="ARBA" id="ARBA00004429"/>
    </source>
</evidence>
<keyword evidence="3" id="KW-1003">Cell membrane</keyword>
<keyword evidence="2" id="KW-0813">Transport</keyword>
<accession>A0A8A7KL10</accession>
<organism evidence="11 12">
    <name type="scientific">Iocasia fonsfrigidae</name>
    <dbReference type="NCBI Taxonomy" id="2682810"/>
    <lineage>
        <taxon>Bacteria</taxon>
        <taxon>Bacillati</taxon>
        <taxon>Bacillota</taxon>
        <taxon>Clostridia</taxon>
        <taxon>Halanaerobiales</taxon>
        <taxon>Halanaerobiaceae</taxon>
        <taxon>Iocasia</taxon>
    </lineage>
</organism>
<evidence type="ECO:0000256" key="6">
    <source>
        <dbReference type="ARBA" id="ARBA00022989"/>
    </source>
</evidence>
<comment type="similarity">
    <text evidence="8">Belongs to the TRAP transporter small permease family.</text>
</comment>
<dbReference type="Proteomes" id="UP000665020">
    <property type="component" value="Chromosome"/>
</dbReference>
<dbReference type="GO" id="GO:0015740">
    <property type="term" value="P:C4-dicarboxylate transport"/>
    <property type="evidence" value="ECO:0007669"/>
    <property type="project" value="TreeGrafter"/>
</dbReference>
<feature type="transmembrane region" description="Helical" evidence="9">
    <location>
        <begin position="90"/>
        <end position="112"/>
    </location>
</feature>
<dbReference type="GO" id="GO:0005886">
    <property type="term" value="C:plasma membrane"/>
    <property type="evidence" value="ECO:0007669"/>
    <property type="project" value="UniProtKB-SubCell"/>
</dbReference>
<sequence>MENRIEKYYRISKCLLEIVSVMLFVCVIFFQSLNIFFRYTNIAGSIIWVEELTRYSFIWIAFLLWPLADRGDAHFRVDIFPNKLNEKKKLYFDIFIDVLALCFAIIVIWSSFKYIPVTMLYRTDSISWLKMGMVYLVIPIGLTLLFVERILMIFKKIKKVSENSD</sequence>